<name>A0ABP5PXP3_9ACTN</name>
<dbReference type="PANTHER" id="PTHR30146:SF153">
    <property type="entry name" value="LACTOSE OPERON REPRESSOR"/>
    <property type="match status" value="1"/>
</dbReference>
<evidence type="ECO:0000256" key="1">
    <source>
        <dbReference type="ARBA" id="ARBA00023015"/>
    </source>
</evidence>
<evidence type="ECO:0000259" key="5">
    <source>
        <dbReference type="PROSITE" id="PS50932"/>
    </source>
</evidence>
<feature type="region of interest" description="Disordered" evidence="4">
    <location>
        <begin position="1"/>
        <end position="24"/>
    </location>
</feature>
<gene>
    <name evidence="6" type="ORF">GCM10009850_119740</name>
</gene>
<dbReference type="SMART" id="SM00354">
    <property type="entry name" value="HTH_LACI"/>
    <property type="match status" value="1"/>
</dbReference>
<dbReference type="SUPFAM" id="SSF47413">
    <property type="entry name" value="lambda repressor-like DNA-binding domains"/>
    <property type="match status" value="1"/>
</dbReference>
<dbReference type="PANTHER" id="PTHR30146">
    <property type="entry name" value="LACI-RELATED TRANSCRIPTIONAL REPRESSOR"/>
    <property type="match status" value="1"/>
</dbReference>
<dbReference type="EMBL" id="BAAAQX010000072">
    <property type="protein sequence ID" value="GAA2216505.1"/>
    <property type="molecule type" value="Genomic_DNA"/>
</dbReference>
<dbReference type="Pfam" id="PF13377">
    <property type="entry name" value="Peripla_BP_3"/>
    <property type="match status" value="1"/>
</dbReference>
<dbReference type="InterPro" id="IPR000843">
    <property type="entry name" value="HTH_LacI"/>
</dbReference>
<dbReference type="InterPro" id="IPR046335">
    <property type="entry name" value="LacI/GalR-like_sensor"/>
</dbReference>
<dbReference type="SUPFAM" id="SSF53822">
    <property type="entry name" value="Periplasmic binding protein-like I"/>
    <property type="match status" value="1"/>
</dbReference>
<comment type="caution">
    <text evidence="6">The sequence shown here is derived from an EMBL/GenBank/DDBJ whole genome shotgun (WGS) entry which is preliminary data.</text>
</comment>
<accession>A0ABP5PXP3</accession>
<keyword evidence="2 6" id="KW-0238">DNA-binding</keyword>
<feature type="domain" description="HTH lacI-type" evidence="5">
    <location>
        <begin position="26"/>
        <end position="80"/>
    </location>
</feature>
<evidence type="ECO:0000256" key="2">
    <source>
        <dbReference type="ARBA" id="ARBA00023125"/>
    </source>
</evidence>
<dbReference type="Gene3D" id="1.10.260.40">
    <property type="entry name" value="lambda repressor-like DNA-binding domains"/>
    <property type="match status" value="1"/>
</dbReference>
<dbReference type="InterPro" id="IPR028082">
    <property type="entry name" value="Peripla_BP_I"/>
</dbReference>
<dbReference type="Pfam" id="PF00356">
    <property type="entry name" value="LacI"/>
    <property type="match status" value="1"/>
</dbReference>
<keyword evidence="1" id="KW-0805">Transcription regulation</keyword>
<dbReference type="PROSITE" id="PS50932">
    <property type="entry name" value="HTH_LACI_2"/>
    <property type="match status" value="1"/>
</dbReference>
<evidence type="ECO:0000256" key="3">
    <source>
        <dbReference type="ARBA" id="ARBA00023163"/>
    </source>
</evidence>
<evidence type="ECO:0000256" key="4">
    <source>
        <dbReference type="SAM" id="MobiDB-lite"/>
    </source>
</evidence>
<dbReference type="InterPro" id="IPR010982">
    <property type="entry name" value="Lambda_DNA-bd_dom_sf"/>
</dbReference>
<dbReference type="CDD" id="cd06267">
    <property type="entry name" value="PBP1_LacI_sugar_binding-like"/>
    <property type="match status" value="1"/>
</dbReference>
<dbReference type="GO" id="GO:0003677">
    <property type="term" value="F:DNA binding"/>
    <property type="evidence" value="ECO:0007669"/>
    <property type="project" value="UniProtKB-KW"/>
</dbReference>
<sequence>MTGMTPRPNASSRQRGTRGPAPTSVANLRDVAARAGVSPATASRVFAGSPLVRPDTRERVLAAAEELGYVVNGLAQAMMGRGRRSVAFVASHMIGPTFAAMAAGAESVATEQGNLFIVSTTGADVTRERDLLETLREQRAAGILLAGSTATGAAVDRRIAEYARDLETIGARLVLCGHPAVPGVPNVLTVDYDQVGGVRAAVNHLTAAGHRRIAFAGYEPDKTTPLQRLRGYELGLRDAGLALDPSLVVECPNETEPAEHGCRDLLRRTDRPTAVVGLTDGVAIGAYRAARSLGLAIPGDVAVVGFDDMPLVVDLTPALTTVRAPFWEVGVRGARLALGLEEATGHVELPTELIVRQSAP</sequence>
<reference evidence="7" key="1">
    <citation type="journal article" date="2019" name="Int. J. Syst. Evol. Microbiol.">
        <title>The Global Catalogue of Microorganisms (GCM) 10K type strain sequencing project: providing services to taxonomists for standard genome sequencing and annotation.</title>
        <authorList>
            <consortium name="The Broad Institute Genomics Platform"/>
            <consortium name="The Broad Institute Genome Sequencing Center for Infectious Disease"/>
            <person name="Wu L."/>
            <person name="Ma J."/>
        </authorList>
    </citation>
    <scope>NUCLEOTIDE SEQUENCE [LARGE SCALE GENOMIC DNA]</scope>
    <source>
        <strain evidence="7">JCM 16114</strain>
    </source>
</reference>
<proteinExistence type="predicted"/>
<keyword evidence="7" id="KW-1185">Reference proteome</keyword>
<dbReference type="Proteomes" id="UP001499843">
    <property type="component" value="Unassembled WGS sequence"/>
</dbReference>
<evidence type="ECO:0000313" key="6">
    <source>
        <dbReference type="EMBL" id="GAA2216505.1"/>
    </source>
</evidence>
<dbReference type="CDD" id="cd01392">
    <property type="entry name" value="HTH_LacI"/>
    <property type="match status" value="1"/>
</dbReference>
<protein>
    <submittedName>
        <fullName evidence="6">LacI family DNA-binding transcriptional regulator</fullName>
    </submittedName>
</protein>
<keyword evidence="3" id="KW-0804">Transcription</keyword>
<dbReference type="Gene3D" id="3.40.50.2300">
    <property type="match status" value="2"/>
</dbReference>
<evidence type="ECO:0000313" key="7">
    <source>
        <dbReference type="Proteomes" id="UP001499843"/>
    </source>
</evidence>
<organism evidence="6 7">
    <name type="scientific">Nonomuraea monospora</name>
    <dbReference type="NCBI Taxonomy" id="568818"/>
    <lineage>
        <taxon>Bacteria</taxon>
        <taxon>Bacillati</taxon>
        <taxon>Actinomycetota</taxon>
        <taxon>Actinomycetes</taxon>
        <taxon>Streptosporangiales</taxon>
        <taxon>Streptosporangiaceae</taxon>
        <taxon>Nonomuraea</taxon>
    </lineage>
</organism>